<keyword evidence="2" id="KW-1185">Reference proteome</keyword>
<sequence>MSRLGSLFFSFPGQLEPGCRCQDLLNQYLTEDPNRLPQIRNMKARPILDVPPDASVDSTQMVCLADEDEAIEKAIGEAMSPTSDASDNDAVATPLMVRARPLLVEDTGERARGTLGFRLQVLKVIDPSTLETQLAEDVIMASPEKPVVKAEDRRQAAKDTWGSV</sequence>
<organism evidence="1 2">
    <name type="scientific">Symbiodinium necroappetens</name>
    <dbReference type="NCBI Taxonomy" id="1628268"/>
    <lineage>
        <taxon>Eukaryota</taxon>
        <taxon>Sar</taxon>
        <taxon>Alveolata</taxon>
        <taxon>Dinophyceae</taxon>
        <taxon>Suessiales</taxon>
        <taxon>Symbiodiniaceae</taxon>
        <taxon>Symbiodinium</taxon>
    </lineage>
</organism>
<dbReference type="OrthoDB" id="411336at2759"/>
<dbReference type="AlphaFoldDB" id="A0A813CS56"/>
<protein>
    <submittedName>
        <fullName evidence="1">Uncharacterized protein</fullName>
    </submittedName>
</protein>
<accession>A0A813CS56</accession>
<reference evidence="1" key="1">
    <citation type="submission" date="2021-02" db="EMBL/GenBank/DDBJ databases">
        <authorList>
            <person name="Dougan E. K."/>
            <person name="Rhodes N."/>
            <person name="Thang M."/>
            <person name="Chan C."/>
        </authorList>
    </citation>
    <scope>NUCLEOTIDE SEQUENCE</scope>
</reference>
<dbReference type="Proteomes" id="UP000601435">
    <property type="component" value="Unassembled WGS sequence"/>
</dbReference>
<gene>
    <name evidence="1" type="ORF">SNEC2469_LOCUS35526</name>
</gene>
<evidence type="ECO:0000313" key="1">
    <source>
        <dbReference type="EMBL" id="CAE7945207.1"/>
    </source>
</evidence>
<proteinExistence type="predicted"/>
<comment type="caution">
    <text evidence="1">The sequence shown here is derived from an EMBL/GenBank/DDBJ whole genome shotgun (WGS) entry which is preliminary data.</text>
</comment>
<dbReference type="EMBL" id="CAJNJA010103285">
    <property type="protein sequence ID" value="CAE7945207.1"/>
    <property type="molecule type" value="Genomic_DNA"/>
</dbReference>
<evidence type="ECO:0000313" key="2">
    <source>
        <dbReference type="Proteomes" id="UP000601435"/>
    </source>
</evidence>
<name>A0A813CS56_9DINO</name>